<feature type="compositionally biased region" description="Basic residues" evidence="1">
    <location>
        <begin position="267"/>
        <end position="281"/>
    </location>
</feature>
<accession>A0A6M5YVQ7</accession>
<evidence type="ECO:0000313" key="3">
    <source>
        <dbReference type="EMBL" id="QJW97564.1"/>
    </source>
</evidence>
<evidence type="ECO:0000256" key="2">
    <source>
        <dbReference type="SAM" id="SignalP"/>
    </source>
</evidence>
<keyword evidence="2" id="KW-0732">Signal</keyword>
<protein>
    <submittedName>
        <fullName evidence="3">Uncharacterized protein</fullName>
    </submittedName>
</protein>
<feature type="compositionally biased region" description="Low complexity" evidence="1">
    <location>
        <begin position="186"/>
        <end position="206"/>
    </location>
</feature>
<feature type="compositionally biased region" description="Low complexity" evidence="1">
    <location>
        <begin position="146"/>
        <end position="165"/>
    </location>
</feature>
<feature type="signal peptide" evidence="2">
    <location>
        <begin position="1"/>
        <end position="24"/>
    </location>
</feature>
<dbReference type="AlphaFoldDB" id="A0A6M5YVQ7"/>
<proteinExistence type="predicted"/>
<evidence type="ECO:0000313" key="4">
    <source>
        <dbReference type="Proteomes" id="UP000503447"/>
    </source>
</evidence>
<name>A0A6M5YVQ7_9BACT</name>
<evidence type="ECO:0000256" key="1">
    <source>
        <dbReference type="SAM" id="MobiDB-lite"/>
    </source>
</evidence>
<dbReference type="Proteomes" id="UP000503447">
    <property type="component" value="Chromosome"/>
</dbReference>
<sequence>MTRWFNKRWAWAALAGATVTVGMAAGNGDGDGPPKVGAVISLNIDGKGERQFKVVKSEKQPDGTYLSELKDTKSGETITLLDKAETPPAGPKAVDPPKAPEPPKAKPRTNDPLTPPMTATLDPDKTKGPERRPILGRIFGDKDKPTLPASASSATPKTDTPTDPAQKPGLIGRIFGAKKPSGPNMPAATASTPSAPALKPSTSMPPAVLPVPPGGLTGPTPSAPISTNEPPRVMPSRPITPPAGTPTPAPTFPTAPPAGSGAPPSRCRPRCRPPCRCPRSRCPREGPGCRRSPSRRAARPRPSRFRWFCPRATSRRRSPSTARFSRSSSRCNR</sequence>
<dbReference type="KEGG" id="ftj:FTUN_5139"/>
<gene>
    <name evidence="3" type="ORF">FTUN_5139</name>
</gene>
<organism evidence="3 4">
    <name type="scientific">Frigoriglobus tundricola</name>
    <dbReference type="NCBI Taxonomy" id="2774151"/>
    <lineage>
        <taxon>Bacteria</taxon>
        <taxon>Pseudomonadati</taxon>
        <taxon>Planctomycetota</taxon>
        <taxon>Planctomycetia</taxon>
        <taxon>Gemmatales</taxon>
        <taxon>Gemmataceae</taxon>
        <taxon>Frigoriglobus</taxon>
    </lineage>
</organism>
<feature type="compositionally biased region" description="Basic residues" evidence="1">
    <location>
        <begin position="292"/>
        <end position="304"/>
    </location>
</feature>
<feature type="compositionally biased region" description="Basic and acidic residues" evidence="1">
    <location>
        <begin position="52"/>
        <end position="61"/>
    </location>
</feature>
<feature type="compositionally biased region" description="Pro residues" evidence="1">
    <location>
        <begin position="238"/>
        <end position="256"/>
    </location>
</feature>
<keyword evidence="4" id="KW-1185">Reference proteome</keyword>
<dbReference type="RefSeq" id="WP_171472908.1">
    <property type="nucleotide sequence ID" value="NZ_CP053452.2"/>
</dbReference>
<feature type="region of interest" description="Disordered" evidence="1">
    <location>
        <begin position="52"/>
        <end position="333"/>
    </location>
</feature>
<reference evidence="4" key="1">
    <citation type="submission" date="2020-05" db="EMBL/GenBank/DDBJ databases">
        <title>Frigoriglobus tundricola gen. nov., sp. nov., a psychrotolerant cellulolytic planctomycete of the family Gemmataceae with two divergent copies of 16S rRNA gene.</title>
        <authorList>
            <person name="Kulichevskaya I.S."/>
            <person name="Ivanova A.A."/>
            <person name="Naumoff D.G."/>
            <person name="Beletsky A.V."/>
            <person name="Rijpstra W.I.C."/>
            <person name="Sinninghe Damste J.S."/>
            <person name="Mardanov A.V."/>
            <person name="Ravin N.V."/>
            <person name="Dedysh S.N."/>
        </authorList>
    </citation>
    <scope>NUCLEOTIDE SEQUENCE [LARGE SCALE GENOMIC DNA]</scope>
    <source>
        <strain evidence="4">PL17</strain>
    </source>
</reference>
<dbReference type="EMBL" id="CP053452">
    <property type="protein sequence ID" value="QJW97564.1"/>
    <property type="molecule type" value="Genomic_DNA"/>
</dbReference>
<feature type="compositionally biased region" description="Low complexity" evidence="1">
    <location>
        <begin position="319"/>
        <end position="333"/>
    </location>
</feature>
<feature type="chain" id="PRO_5026984594" evidence="2">
    <location>
        <begin position="25"/>
        <end position="333"/>
    </location>
</feature>
<feature type="compositionally biased region" description="Basic and acidic residues" evidence="1">
    <location>
        <begin position="122"/>
        <end position="145"/>
    </location>
</feature>